<gene>
    <name evidence="1" type="ORF">CCAP1982_LOCUS2570</name>
</gene>
<organism evidence="1 2">
    <name type="scientific">Ceratitis capitata</name>
    <name type="common">Mediterranean fruit fly</name>
    <name type="synonym">Tephritis capitata</name>
    <dbReference type="NCBI Taxonomy" id="7213"/>
    <lineage>
        <taxon>Eukaryota</taxon>
        <taxon>Metazoa</taxon>
        <taxon>Ecdysozoa</taxon>
        <taxon>Arthropoda</taxon>
        <taxon>Hexapoda</taxon>
        <taxon>Insecta</taxon>
        <taxon>Pterygota</taxon>
        <taxon>Neoptera</taxon>
        <taxon>Endopterygota</taxon>
        <taxon>Diptera</taxon>
        <taxon>Brachycera</taxon>
        <taxon>Muscomorpha</taxon>
        <taxon>Tephritoidea</taxon>
        <taxon>Tephritidae</taxon>
        <taxon>Ceratitis</taxon>
        <taxon>Ceratitis</taxon>
    </lineage>
</organism>
<proteinExistence type="predicted"/>
<accession>A0A811U4W1</accession>
<name>A0A811U4W1_CERCA</name>
<keyword evidence="2" id="KW-1185">Reference proteome</keyword>
<dbReference type="AlphaFoldDB" id="A0A811U4W1"/>
<comment type="caution">
    <text evidence="1">The sequence shown here is derived from an EMBL/GenBank/DDBJ whole genome shotgun (WGS) entry which is preliminary data.</text>
</comment>
<reference evidence="1" key="1">
    <citation type="submission" date="2020-11" db="EMBL/GenBank/DDBJ databases">
        <authorList>
            <person name="Whitehead M."/>
        </authorList>
    </citation>
    <scope>NUCLEOTIDE SEQUENCE</scope>
    <source>
        <strain evidence="1">EGII</strain>
    </source>
</reference>
<sequence length="106" mass="11609">MTDSTRNRNQNGLNGGVFAPKVKNMNTTTTLSVRAMEKKIKHYTFTSKSKPNVCRDLALRGCDATPSNVGCRCFHLKLVEVVNFKALLGMSTILITSGDSMQAVEV</sequence>
<dbReference type="Proteomes" id="UP000606786">
    <property type="component" value="Unassembled WGS sequence"/>
</dbReference>
<evidence type="ECO:0000313" key="2">
    <source>
        <dbReference type="Proteomes" id="UP000606786"/>
    </source>
</evidence>
<protein>
    <submittedName>
        <fullName evidence="1">(Mediterranean fruit fly) hypothetical protein</fullName>
    </submittedName>
</protein>
<dbReference type="EMBL" id="CAJHJT010000001">
    <property type="protein sequence ID" value="CAD6993771.1"/>
    <property type="molecule type" value="Genomic_DNA"/>
</dbReference>
<evidence type="ECO:0000313" key="1">
    <source>
        <dbReference type="EMBL" id="CAD6993771.1"/>
    </source>
</evidence>